<dbReference type="Pfam" id="PF00300">
    <property type="entry name" value="His_Phos_1"/>
    <property type="match status" value="1"/>
</dbReference>
<dbReference type="EMBL" id="BMKQ01000001">
    <property type="protein sequence ID" value="GGF47151.1"/>
    <property type="molecule type" value="Genomic_DNA"/>
</dbReference>
<dbReference type="Proteomes" id="UP000649179">
    <property type="component" value="Unassembled WGS sequence"/>
</dbReference>
<dbReference type="SUPFAM" id="SSF53254">
    <property type="entry name" value="Phosphoglycerate mutase-like"/>
    <property type="match status" value="1"/>
</dbReference>
<proteinExistence type="predicted"/>
<dbReference type="GO" id="GO:0016853">
    <property type="term" value="F:isomerase activity"/>
    <property type="evidence" value="ECO:0007669"/>
    <property type="project" value="UniProtKB-KW"/>
</dbReference>
<dbReference type="SMART" id="SM00855">
    <property type="entry name" value="PGAM"/>
    <property type="match status" value="1"/>
</dbReference>
<dbReference type="PANTHER" id="PTHR48100">
    <property type="entry name" value="BROAD-SPECIFICITY PHOSPHATASE YOR283W-RELATED"/>
    <property type="match status" value="1"/>
</dbReference>
<organism evidence="1 2">
    <name type="scientific">Marmoricola endophyticus</name>
    <dbReference type="NCBI Taxonomy" id="2040280"/>
    <lineage>
        <taxon>Bacteria</taxon>
        <taxon>Bacillati</taxon>
        <taxon>Actinomycetota</taxon>
        <taxon>Actinomycetes</taxon>
        <taxon>Propionibacteriales</taxon>
        <taxon>Nocardioidaceae</taxon>
        <taxon>Marmoricola</taxon>
    </lineage>
</organism>
<sequence length="201" mass="21786">MSDLACAATVLVARHGATDYVETWFSDEGGWLSAEGRSQARGLADALRDRRLARVWSSDTSRAVQTAELVAARVGVAAQVPVLTRRSLREADAGDLRGQPFDVHRLHEVTDRWFAGDLDARFPGGESGREVVDRYAAELAAVADEHRGETALVVGHQTALSIVVPVLTGRTDRSRAHELANGEYAELAVDADGWRLVEDAQ</sequence>
<dbReference type="InterPro" id="IPR013078">
    <property type="entry name" value="His_Pase_superF_clade-1"/>
</dbReference>
<dbReference type="InterPro" id="IPR050275">
    <property type="entry name" value="PGM_Phosphatase"/>
</dbReference>
<dbReference type="PANTHER" id="PTHR48100:SF1">
    <property type="entry name" value="HISTIDINE PHOSPHATASE FAMILY PROTEIN-RELATED"/>
    <property type="match status" value="1"/>
</dbReference>
<dbReference type="GO" id="GO:0016791">
    <property type="term" value="F:phosphatase activity"/>
    <property type="evidence" value="ECO:0007669"/>
    <property type="project" value="TreeGrafter"/>
</dbReference>
<dbReference type="GO" id="GO:0005737">
    <property type="term" value="C:cytoplasm"/>
    <property type="evidence" value="ECO:0007669"/>
    <property type="project" value="TreeGrafter"/>
</dbReference>
<dbReference type="InterPro" id="IPR029033">
    <property type="entry name" value="His_PPase_superfam"/>
</dbReference>
<keyword evidence="2" id="KW-1185">Reference proteome</keyword>
<evidence type="ECO:0000313" key="2">
    <source>
        <dbReference type="Proteomes" id="UP000649179"/>
    </source>
</evidence>
<keyword evidence="1" id="KW-0413">Isomerase</keyword>
<comment type="caution">
    <text evidence="1">The sequence shown here is derived from an EMBL/GenBank/DDBJ whole genome shotgun (WGS) entry which is preliminary data.</text>
</comment>
<reference evidence="1" key="1">
    <citation type="journal article" date="2014" name="Int. J. Syst. Evol. Microbiol.">
        <title>Complete genome sequence of Corynebacterium casei LMG S-19264T (=DSM 44701T), isolated from a smear-ripened cheese.</title>
        <authorList>
            <consortium name="US DOE Joint Genome Institute (JGI-PGF)"/>
            <person name="Walter F."/>
            <person name="Albersmeier A."/>
            <person name="Kalinowski J."/>
            <person name="Ruckert C."/>
        </authorList>
    </citation>
    <scope>NUCLEOTIDE SEQUENCE</scope>
    <source>
        <strain evidence="1">CGMCC 1.16067</strain>
    </source>
</reference>
<protein>
    <submittedName>
        <fullName evidence="1">Isomerase</fullName>
    </submittedName>
</protein>
<dbReference type="CDD" id="cd07067">
    <property type="entry name" value="HP_PGM_like"/>
    <property type="match status" value="1"/>
</dbReference>
<dbReference type="Gene3D" id="3.40.50.1240">
    <property type="entry name" value="Phosphoglycerate mutase-like"/>
    <property type="match status" value="1"/>
</dbReference>
<name>A0A917F612_9ACTN</name>
<reference evidence="1" key="2">
    <citation type="submission" date="2020-09" db="EMBL/GenBank/DDBJ databases">
        <authorList>
            <person name="Sun Q."/>
            <person name="Zhou Y."/>
        </authorList>
    </citation>
    <scope>NUCLEOTIDE SEQUENCE</scope>
    <source>
        <strain evidence="1">CGMCC 1.16067</strain>
    </source>
</reference>
<accession>A0A917F612</accession>
<dbReference type="RefSeq" id="WP_188779764.1">
    <property type="nucleotide sequence ID" value="NZ_BMKQ01000001.1"/>
</dbReference>
<dbReference type="AlphaFoldDB" id="A0A917F612"/>
<gene>
    <name evidence="1" type="ORF">GCM10011519_21490</name>
</gene>
<evidence type="ECO:0000313" key="1">
    <source>
        <dbReference type="EMBL" id="GGF47151.1"/>
    </source>
</evidence>